<dbReference type="AlphaFoldDB" id="A0A6C0JGH5"/>
<evidence type="ECO:0000259" key="3">
    <source>
        <dbReference type="Pfam" id="PF23983"/>
    </source>
</evidence>
<dbReference type="EMBL" id="MN740390">
    <property type="protein sequence ID" value="QHU04031.1"/>
    <property type="molecule type" value="Genomic_DNA"/>
</dbReference>
<name>A0A6C0JGH5_9ZZZZ</name>
<evidence type="ECO:0000313" key="4">
    <source>
        <dbReference type="EMBL" id="QHU04031.1"/>
    </source>
</evidence>
<dbReference type="Pfam" id="PF23983">
    <property type="entry name" value="P11_C"/>
    <property type="match status" value="1"/>
</dbReference>
<proteinExistence type="predicted"/>
<keyword evidence="2" id="KW-0812">Transmembrane</keyword>
<protein>
    <recommendedName>
        <fullName evidence="3">Minor capsid protein P11 C-terminal conserved region domain-containing protein</fullName>
    </recommendedName>
</protein>
<dbReference type="InterPro" id="IPR055730">
    <property type="entry name" value="P11_C"/>
</dbReference>
<feature type="domain" description="Minor capsid protein P11 C-terminal conserved region" evidence="3">
    <location>
        <begin position="91"/>
        <end position="173"/>
    </location>
</feature>
<evidence type="ECO:0000256" key="2">
    <source>
        <dbReference type="SAM" id="Phobius"/>
    </source>
</evidence>
<organism evidence="4">
    <name type="scientific">viral metagenome</name>
    <dbReference type="NCBI Taxonomy" id="1070528"/>
    <lineage>
        <taxon>unclassified sequences</taxon>
        <taxon>metagenomes</taxon>
        <taxon>organismal metagenomes</taxon>
    </lineage>
</organism>
<keyword evidence="2" id="KW-1133">Transmembrane helix</keyword>
<sequence>MFKEIISGFSKFFTKGRTVVLLIFFVLAWALFSYSGSKMNVYDQMGDGSSSLHGVTQPQPLMMAPPSNPQITAHAPEPSVPSGFAKQNVANPSDLLPKDANSQWSALNPSSMNKGDVLMPDLLQAGYHIGLDTIGQSLRNPNLQLRSDPIIQKADIGPWNQSTIEPDYGRVPLELGNGPK</sequence>
<reference evidence="4" key="1">
    <citation type="journal article" date="2020" name="Nature">
        <title>Giant virus diversity and host interactions through global metagenomics.</title>
        <authorList>
            <person name="Schulz F."/>
            <person name="Roux S."/>
            <person name="Paez-Espino D."/>
            <person name="Jungbluth S."/>
            <person name="Walsh D.A."/>
            <person name="Denef V.J."/>
            <person name="McMahon K.D."/>
            <person name="Konstantinidis K.T."/>
            <person name="Eloe-Fadrosh E.A."/>
            <person name="Kyrpides N.C."/>
            <person name="Woyke T."/>
        </authorList>
    </citation>
    <scope>NUCLEOTIDE SEQUENCE</scope>
    <source>
        <strain evidence="4">GVMAG-M-3300027708-20</strain>
    </source>
</reference>
<accession>A0A6C0JGH5</accession>
<feature type="region of interest" description="Disordered" evidence="1">
    <location>
        <begin position="70"/>
        <end position="92"/>
    </location>
</feature>
<evidence type="ECO:0000256" key="1">
    <source>
        <dbReference type="SAM" id="MobiDB-lite"/>
    </source>
</evidence>
<keyword evidence="2" id="KW-0472">Membrane</keyword>
<feature type="transmembrane region" description="Helical" evidence="2">
    <location>
        <begin position="12"/>
        <end position="32"/>
    </location>
</feature>